<comment type="caution">
    <text evidence="2">The sequence shown here is derived from an EMBL/GenBank/DDBJ whole genome shotgun (WGS) entry which is preliminary data.</text>
</comment>
<organism evidence="2 3">
    <name type="scientific">Leucothrix arctica</name>
    <dbReference type="NCBI Taxonomy" id="1481894"/>
    <lineage>
        <taxon>Bacteria</taxon>
        <taxon>Pseudomonadati</taxon>
        <taxon>Pseudomonadota</taxon>
        <taxon>Gammaproteobacteria</taxon>
        <taxon>Thiotrichales</taxon>
        <taxon>Thiotrichaceae</taxon>
        <taxon>Leucothrix</taxon>
    </lineage>
</organism>
<dbReference type="SUPFAM" id="SSF140931">
    <property type="entry name" value="Fic-like"/>
    <property type="match status" value="1"/>
</dbReference>
<dbReference type="EMBL" id="QGKL01000038">
    <property type="protein sequence ID" value="PWQ94838.1"/>
    <property type="molecule type" value="Genomic_DNA"/>
</dbReference>
<name>A0A317C8L5_9GAMM</name>
<dbReference type="PANTHER" id="PTHR13504">
    <property type="entry name" value="FIDO DOMAIN-CONTAINING PROTEIN DDB_G0283145"/>
    <property type="match status" value="1"/>
</dbReference>
<feature type="domain" description="Fic/DOC N-terminal" evidence="1">
    <location>
        <begin position="28"/>
        <end position="108"/>
    </location>
</feature>
<evidence type="ECO:0000313" key="2">
    <source>
        <dbReference type="EMBL" id="PWQ94838.1"/>
    </source>
</evidence>
<dbReference type="Gene3D" id="1.10.3290.10">
    <property type="entry name" value="Fido-like domain"/>
    <property type="match status" value="1"/>
</dbReference>
<dbReference type="AlphaFoldDB" id="A0A317C8L5"/>
<dbReference type="OrthoDB" id="9807853at2"/>
<protein>
    <recommendedName>
        <fullName evidence="1">Fic/DOC N-terminal domain-containing protein</fullName>
    </recommendedName>
</protein>
<evidence type="ECO:0000313" key="3">
    <source>
        <dbReference type="Proteomes" id="UP000245506"/>
    </source>
</evidence>
<dbReference type="InterPro" id="IPR025758">
    <property type="entry name" value="Fic/DOC_N"/>
</dbReference>
<dbReference type="Pfam" id="PF13784">
    <property type="entry name" value="Fic_N"/>
    <property type="match status" value="1"/>
</dbReference>
<sequence>MTWQTNQPYNQLPLLPPSIDLLETRTVLKACISARTALAELKQSGELIPNQSMLINLLPILEVKDSSEIETIVTTTDRLFQYAQEDNGADNATKEALRYRTALYQGFEQLNRKPLCSATAIEVCSTLKHIDMDVRKVPGTLIGNQTTGEVVYTLPVRERVIRDLLSNWENFLHEEDDIGPLVKMAVSHYQFEAIHVNEPSAYILML</sequence>
<reference evidence="2 3" key="1">
    <citation type="submission" date="2018-05" db="EMBL/GenBank/DDBJ databases">
        <title>Leucothrix arctica sp. nov., isolated from Arctic seawater.</title>
        <authorList>
            <person name="Choi A."/>
            <person name="Baek K."/>
        </authorList>
    </citation>
    <scope>NUCLEOTIDE SEQUENCE [LARGE SCALE GENOMIC DNA]</scope>
    <source>
        <strain evidence="2 3">IMCC9719</strain>
    </source>
</reference>
<dbReference type="PANTHER" id="PTHR13504:SF35">
    <property type="entry name" value="PROTEIN ADENYLYLTRANSFERASE SOFIC"/>
    <property type="match status" value="1"/>
</dbReference>
<dbReference type="RefSeq" id="WP_109824041.1">
    <property type="nucleotide sequence ID" value="NZ_QGKL01000038.1"/>
</dbReference>
<gene>
    <name evidence="2" type="ORF">DKT75_13885</name>
</gene>
<keyword evidence="3" id="KW-1185">Reference proteome</keyword>
<accession>A0A317C8L5</accession>
<dbReference type="Proteomes" id="UP000245506">
    <property type="component" value="Unassembled WGS sequence"/>
</dbReference>
<dbReference type="InterPro" id="IPR040198">
    <property type="entry name" value="Fido_containing"/>
</dbReference>
<proteinExistence type="predicted"/>
<evidence type="ECO:0000259" key="1">
    <source>
        <dbReference type="Pfam" id="PF13784"/>
    </source>
</evidence>
<dbReference type="InterPro" id="IPR036597">
    <property type="entry name" value="Fido-like_dom_sf"/>
</dbReference>